<feature type="transmembrane region" description="Helical" evidence="7">
    <location>
        <begin position="58"/>
        <end position="82"/>
    </location>
</feature>
<dbReference type="HOGENOM" id="CLU_012893_0_2_9"/>
<feature type="transmembrane region" description="Helical" evidence="7">
    <location>
        <begin position="21"/>
        <end position="38"/>
    </location>
</feature>
<comment type="subcellular location">
    <subcellularLocation>
        <location evidence="1">Cell membrane</location>
        <topology evidence="1">Multi-pass membrane protein</topology>
    </subcellularLocation>
</comment>
<dbReference type="AlphaFoldDB" id="C4GAL8"/>
<dbReference type="PANTHER" id="PTHR43823">
    <property type="entry name" value="SPORULATION PROTEIN YKVU"/>
    <property type="match status" value="1"/>
</dbReference>
<keyword evidence="6 7" id="KW-0472">Membrane</keyword>
<feature type="transmembrane region" description="Helical" evidence="7">
    <location>
        <begin position="239"/>
        <end position="261"/>
    </location>
</feature>
<dbReference type="PIRSF" id="PIRSF006603">
    <property type="entry name" value="DinF"/>
    <property type="match status" value="1"/>
</dbReference>
<dbReference type="InterPro" id="IPR048279">
    <property type="entry name" value="MdtK-like"/>
</dbReference>
<evidence type="ECO:0000256" key="2">
    <source>
        <dbReference type="ARBA" id="ARBA00022448"/>
    </source>
</evidence>
<feature type="transmembrane region" description="Helical" evidence="7">
    <location>
        <begin position="391"/>
        <end position="412"/>
    </location>
</feature>
<feature type="transmembrane region" description="Helical" evidence="7">
    <location>
        <begin position="167"/>
        <end position="191"/>
    </location>
</feature>
<gene>
    <name evidence="8" type="ORF">GCWU000342_00969</name>
</gene>
<dbReference type="STRING" id="626523.GCWU000342_00969"/>
<evidence type="ECO:0000256" key="5">
    <source>
        <dbReference type="ARBA" id="ARBA00022989"/>
    </source>
</evidence>
<dbReference type="Proteomes" id="UP000003494">
    <property type="component" value="Unassembled WGS sequence"/>
</dbReference>
<feature type="transmembrane region" description="Helical" evidence="7">
    <location>
        <begin position="321"/>
        <end position="349"/>
    </location>
</feature>
<feature type="transmembrane region" description="Helical" evidence="7">
    <location>
        <begin position="94"/>
        <end position="117"/>
    </location>
</feature>
<evidence type="ECO:0000256" key="4">
    <source>
        <dbReference type="ARBA" id="ARBA00022692"/>
    </source>
</evidence>
<keyword evidence="3" id="KW-1003">Cell membrane</keyword>
<dbReference type="RefSeq" id="WP_006905980.1">
    <property type="nucleotide sequence ID" value="NZ_GG665866.1"/>
</dbReference>
<organism evidence="8 9">
    <name type="scientific">Shuttleworthella satelles DSM 14600</name>
    <dbReference type="NCBI Taxonomy" id="626523"/>
    <lineage>
        <taxon>Bacteria</taxon>
        <taxon>Bacillati</taxon>
        <taxon>Bacillota</taxon>
        <taxon>Clostridia</taxon>
        <taxon>Lachnospirales</taxon>
        <taxon>Lachnospiraceae</taxon>
        <taxon>Shuttleworthella</taxon>
    </lineage>
</organism>
<keyword evidence="9" id="KW-1185">Reference proteome</keyword>
<dbReference type="GO" id="GO:0015297">
    <property type="term" value="F:antiporter activity"/>
    <property type="evidence" value="ECO:0007669"/>
    <property type="project" value="InterPro"/>
</dbReference>
<feature type="transmembrane region" description="Helical" evidence="7">
    <location>
        <begin position="418"/>
        <end position="437"/>
    </location>
</feature>
<keyword evidence="2" id="KW-0813">Transport</keyword>
<dbReference type="InterPro" id="IPR051327">
    <property type="entry name" value="MATE_MepA_subfamily"/>
</dbReference>
<dbReference type="EMBL" id="ACIP02000002">
    <property type="protein sequence ID" value="EEP28161.1"/>
    <property type="molecule type" value="Genomic_DNA"/>
</dbReference>
<keyword evidence="5 7" id="KW-1133">Transmembrane helix</keyword>
<evidence type="ECO:0000256" key="6">
    <source>
        <dbReference type="ARBA" id="ARBA00023136"/>
    </source>
</evidence>
<feature type="transmembrane region" description="Helical" evidence="7">
    <location>
        <begin position="137"/>
        <end position="155"/>
    </location>
</feature>
<evidence type="ECO:0000313" key="8">
    <source>
        <dbReference type="EMBL" id="EEP28161.1"/>
    </source>
</evidence>
<accession>C4GAL8</accession>
<name>C4GAL8_9FIRM</name>
<feature type="transmembrane region" description="Helical" evidence="7">
    <location>
        <begin position="361"/>
        <end position="384"/>
    </location>
</feature>
<proteinExistence type="predicted"/>
<dbReference type="GO" id="GO:0005886">
    <property type="term" value="C:plasma membrane"/>
    <property type="evidence" value="ECO:0007669"/>
    <property type="project" value="UniProtKB-SubCell"/>
</dbReference>
<evidence type="ECO:0000256" key="3">
    <source>
        <dbReference type="ARBA" id="ARBA00022475"/>
    </source>
</evidence>
<feature type="transmembrane region" description="Helical" evidence="7">
    <location>
        <begin position="197"/>
        <end position="218"/>
    </location>
</feature>
<reference evidence="8" key="1">
    <citation type="submission" date="2009-04" db="EMBL/GenBank/DDBJ databases">
        <authorList>
            <person name="Weinstock G."/>
            <person name="Sodergren E."/>
            <person name="Clifton S."/>
            <person name="Fulton L."/>
            <person name="Fulton B."/>
            <person name="Courtney L."/>
            <person name="Fronick C."/>
            <person name="Harrison M."/>
            <person name="Strong C."/>
            <person name="Farmer C."/>
            <person name="Delahaunty K."/>
            <person name="Markovic C."/>
            <person name="Hall O."/>
            <person name="Minx P."/>
            <person name="Tomlinson C."/>
            <person name="Mitreva M."/>
            <person name="Nelson J."/>
            <person name="Hou S."/>
            <person name="Wollam A."/>
            <person name="Pepin K.H."/>
            <person name="Johnson M."/>
            <person name="Bhonagiri V."/>
            <person name="Nash W.E."/>
            <person name="Warren W."/>
            <person name="Chinwalla A."/>
            <person name="Mardis E.R."/>
            <person name="Wilson R.K."/>
        </authorList>
    </citation>
    <scope>NUCLEOTIDE SEQUENCE [LARGE SCALE GENOMIC DNA]</scope>
    <source>
        <strain evidence="8">DSM 14600</strain>
    </source>
</reference>
<evidence type="ECO:0000313" key="9">
    <source>
        <dbReference type="Proteomes" id="UP000003494"/>
    </source>
</evidence>
<dbReference type="Pfam" id="PF01554">
    <property type="entry name" value="MatE"/>
    <property type="match status" value="2"/>
</dbReference>
<evidence type="ECO:0000256" key="7">
    <source>
        <dbReference type="SAM" id="Phobius"/>
    </source>
</evidence>
<dbReference type="InterPro" id="IPR002528">
    <property type="entry name" value="MATE_fam"/>
</dbReference>
<sequence length="447" mass="48615">MADRKAISLADHFDDRKLLRFTSHSILTMIFTSIYGIVDGFFVSNYAGEVAFAALNLVMPLLMLIAAVGFMFGTGGVALVSLKLGQKEERQAKEIFSLTTYTLMVLGILLSLLGYLFAPQAAVLLGASEELLPYGVLYARISMVSMTAFMLQHFFQSFLIAAERPRMGFWITVIAGVTNMILDYVFVAGFGLGLAGAAWATVGSELVGGLVPLVFFILPNKTPLRLGKTGWMPWALVKTCTNGASEFLSNAAASFIGMLYNRQLLCYMGTNGIAAYGVIMYVNFIFVGIFFGYAMGVSPIISYQYGARNQAELRNLFRRSLSLLAGASLILTLLAELSAGLLAGIFVGYNPQLYALTVRGMRIYSVAYLFMGFNIFGSALFTALGNGKVSAVLSLVRSVLLQVVLVLLLPLILGGTSLWMIAALVETGAILLTGFLVTRYREKYRLY</sequence>
<keyword evidence="4 7" id="KW-0812">Transmembrane</keyword>
<protein>
    <submittedName>
        <fullName evidence="8">MATE efflux family protein</fullName>
    </submittedName>
</protein>
<dbReference type="GO" id="GO:0042910">
    <property type="term" value="F:xenobiotic transmembrane transporter activity"/>
    <property type="evidence" value="ECO:0007669"/>
    <property type="project" value="InterPro"/>
</dbReference>
<evidence type="ECO:0000256" key="1">
    <source>
        <dbReference type="ARBA" id="ARBA00004651"/>
    </source>
</evidence>
<feature type="transmembrane region" description="Helical" evidence="7">
    <location>
        <begin position="273"/>
        <end position="301"/>
    </location>
</feature>
<dbReference type="eggNOG" id="COG0534">
    <property type="taxonomic scope" value="Bacteria"/>
</dbReference>
<dbReference type="PANTHER" id="PTHR43823:SF3">
    <property type="entry name" value="MULTIDRUG EXPORT PROTEIN MEPA"/>
    <property type="match status" value="1"/>
</dbReference>
<comment type="caution">
    <text evidence="8">The sequence shown here is derived from an EMBL/GenBank/DDBJ whole genome shotgun (WGS) entry which is preliminary data.</text>
</comment>